<dbReference type="SUPFAM" id="SSF52047">
    <property type="entry name" value="RNI-like"/>
    <property type="match status" value="1"/>
</dbReference>
<feature type="transmembrane region" description="Helical" evidence="1">
    <location>
        <begin position="379"/>
        <end position="405"/>
    </location>
</feature>
<proteinExistence type="predicted"/>
<dbReference type="AlphaFoldDB" id="A0AAV2YPW2"/>
<feature type="transmembrane region" description="Helical" evidence="1">
    <location>
        <begin position="348"/>
        <end position="367"/>
    </location>
</feature>
<feature type="unsure residue" description="D or N" evidence="2">
    <location>
        <position position="747"/>
    </location>
</feature>
<dbReference type="SUPFAM" id="SSF52058">
    <property type="entry name" value="L domain-like"/>
    <property type="match status" value="1"/>
</dbReference>
<comment type="caution">
    <text evidence="2">The sequence shown here is derived from an EMBL/GenBank/DDBJ whole genome shotgun (WGS) entry which is preliminary data.</text>
</comment>
<evidence type="ECO:0008006" key="4">
    <source>
        <dbReference type="Google" id="ProtNLM"/>
    </source>
</evidence>
<keyword evidence="1" id="KW-0812">Transmembrane</keyword>
<sequence>MLHVRNRAAQSRFILVNFTSFPAAIMQPLPPMLSDIEFSHTNLDSLPTNLHEYWTTVSVLYMEFCHLNEIPTTLTQMEIYDLSLMGNNISNMSLLAEMPPTLSFVSLDFNPTRRLPDSMTLPYSILVIALEYMELEEIPDWLRTNTELALLYGNPYCDENLTDKAVVECVMRDERGDGKVPFECVMQQQPRYLSNPLLTYMVSYIMPPAEARFSTYGAFAAMLGAVHGAALLRLVELSVVAGRLSLNAQGTSQPRWMNSSIMSRIGLWSEQLSRNRVNTVPSSDENCQKLLNRSVNAFSDWLDHRFGIDSPYFREVLVIREALEIIAQAYQAYRCSLLIARNSINTTFIAAVVLNCWSTPFIHALFLSNSAHHALRLRLLCIAADGILNLLTSTILPVVLFVPYYEAYDPEWFTFKNLDNFYDTSWFASFITECQLIFPVTVIDFVSKLIPHISTLVCILTVVPLISRQPKTTSRTIAVRPFGKNPLDLNVGDGAAGRKATKESAQTSKFVAFPSLSKIFVVINVLAVLTGTALLALHIHSRIVISELEQEGCQHKIYPWFPEGFPCMVYDYNCYRHGVDTVSNQALQVLERKSLLWLSFSHCAALVVPPDVRNFPELIGFGLLNVSLVEWSIDAAFSPTTQLHLGSISFTLVNFTNFPAAIMQPLPPMLSDIECSHTNLDSLPTNLHEYWTTVSVLYMEFCHLNEIPTTLTQMEIYDLSLMGNNISNMSLLVEMPPTLSFVSLDFDPTRRLPDSMTLPYSILVIALEYMELEEIPDWLRTNTELALLYGNPYCDENLTDEAVVKCVMRDERGGGKLPFEFVKQQYPL</sequence>
<accession>A0AAV2YPW2</accession>
<reference evidence="2" key="1">
    <citation type="submission" date="2022-11" db="EMBL/GenBank/DDBJ databases">
        <authorList>
            <person name="Morgan W.R."/>
            <person name="Tartar A."/>
        </authorList>
    </citation>
    <scope>NUCLEOTIDE SEQUENCE</scope>
    <source>
        <strain evidence="2">ARSEF 373</strain>
    </source>
</reference>
<dbReference type="Gene3D" id="3.80.10.10">
    <property type="entry name" value="Ribonuclease Inhibitor"/>
    <property type="match status" value="2"/>
</dbReference>
<evidence type="ECO:0000313" key="2">
    <source>
        <dbReference type="EMBL" id="DAZ94664.1"/>
    </source>
</evidence>
<keyword evidence="1" id="KW-1133">Transmembrane helix</keyword>
<evidence type="ECO:0000256" key="1">
    <source>
        <dbReference type="SAM" id="Phobius"/>
    </source>
</evidence>
<evidence type="ECO:0000313" key="3">
    <source>
        <dbReference type="Proteomes" id="UP001146120"/>
    </source>
</evidence>
<dbReference type="EMBL" id="DAKRPA010000239">
    <property type="protein sequence ID" value="DAZ94664.1"/>
    <property type="molecule type" value="Genomic_DNA"/>
</dbReference>
<dbReference type="InterPro" id="IPR032675">
    <property type="entry name" value="LRR_dom_sf"/>
</dbReference>
<gene>
    <name evidence="2" type="ORF">N0F65_000944</name>
</gene>
<reference evidence="2" key="2">
    <citation type="journal article" date="2023" name="Microbiol Resour">
        <title>Decontamination and Annotation of the Draft Genome Sequence of the Oomycete Lagenidium giganteum ARSEF 373.</title>
        <authorList>
            <person name="Morgan W.R."/>
            <person name="Tartar A."/>
        </authorList>
    </citation>
    <scope>NUCLEOTIDE SEQUENCE</scope>
    <source>
        <strain evidence="2">ARSEF 373</strain>
    </source>
</reference>
<name>A0AAV2YPW2_9STRA</name>
<feature type="transmembrane region" description="Helical" evidence="1">
    <location>
        <begin position="449"/>
        <end position="467"/>
    </location>
</feature>
<organism evidence="2 3">
    <name type="scientific">Lagenidium giganteum</name>
    <dbReference type="NCBI Taxonomy" id="4803"/>
    <lineage>
        <taxon>Eukaryota</taxon>
        <taxon>Sar</taxon>
        <taxon>Stramenopiles</taxon>
        <taxon>Oomycota</taxon>
        <taxon>Peronosporomycetes</taxon>
        <taxon>Pythiales</taxon>
        <taxon>Pythiaceae</taxon>
    </lineage>
</organism>
<keyword evidence="1" id="KW-0472">Membrane</keyword>
<protein>
    <recommendedName>
        <fullName evidence="4">Leucine-rich repeat domain, L domain-like</fullName>
    </recommendedName>
</protein>
<dbReference type="Proteomes" id="UP001146120">
    <property type="component" value="Unassembled WGS sequence"/>
</dbReference>
<keyword evidence="3" id="KW-1185">Reference proteome</keyword>
<feature type="transmembrane region" description="Helical" evidence="1">
    <location>
        <begin position="519"/>
        <end position="539"/>
    </location>
</feature>